<comment type="cofactor">
    <cofactor evidence="1">
        <name>Cu(2+)</name>
        <dbReference type="ChEBI" id="CHEBI:29036"/>
    </cofactor>
</comment>
<evidence type="ECO:0000256" key="5">
    <source>
        <dbReference type="ARBA" id="ARBA00023002"/>
    </source>
</evidence>
<dbReference type="GO" id="GO:0004503">
    <property type="term" value="F:tyrosinase activity"/>
    <property type="evidence" value="ECO:0007669"/>
    <property type="project" value="UniProtKB-EC"/>
</dbReference>
<dbReference type="InterPro" id="IPR008922">
    <property type="entry name" value="Di-copper_centre_dom_sf"/>
</dbReference>
<evidence type="ECO:0000259" key="11">
    <source>
        <dbReference type="PROSITE" id="PS00497"/>
    </source>
</evidence>
<dbReference type="InterPro" id="IPR041640">
    <property type="entry name" value="Tyrosinase_C"/>
</dbReference>
<dbReference type="EMBL" id="JH971391">
    <property type="protein sequence ID" value="EKM78965.1"/>
    <property type="molecule type" value="Genomic_DNA"/>
</dbReference>
<dbReference type="GO" id="GO:0046872">
    <property type="term" value="F:metal ion binding"/>
    <property type="evidence" value="ECO:0007669"/>
    <property type="project" value="UniProtKB-KW"/>
</dbReference>
<evidence type="ECO:0000256" key="7">
    <source>
        <dbReference type="ARBA" id="ARBA00023033"/>
    </source>
</evidence>
<evidence type="ECO:0000256" key="1">
    <source>
        <dbReference type="ARBA" id="ARBA00001973"/>
    </source>
</evidence>
<evidence type="ECO:0000256" key="4">
    <source>
        <dbReference type="ARBA" id="ARBA00022723"/>
    </source>
</evidence>
<dbReference type="KEGG" id="abp:AGABI1DRAFT114493"/>
<dbReference type="PANTHER" id="PTHR11474:SF76">
    <property type="entry name" value="SHKT DOMAIN-CONTAINING PROTEIN"/>
    <property type="match status" value="1"/>
</dbReference>
<dbReference type="InterPro" id="IPR050316">
    <property type="entry name" value="Tyrosinase/Hemocyanin"/>
</dbReference>
<dbReference type="InterPro" id="IPR016216">
    <property type="entry name" value="Monophenol_mOase_fun"/>
</dbReference>
<feature type="domain" description="Tyrosinase copper-binding" evidence="12">
    <location>
        <begin position="275"/>
        <end position="286"/>
    </location>
</feature>
<evidence type="ECO:0000313" key="14">
    <source>
        <dbReference type="Proteomes" id="UP000008493"/>
    </source>
</evidence>
<sequence length="556" mass="64125">MSLIATVGPTGGVKNRLNIVDFVKNEKFFTLYVRSLELLQAKEQHDYSSFFQLAGIHGLPFTEWAKERPSMNLYKAGYCTHGQVLFPTWHRTYLSVFEQILQGAAIEVAKQFTSNQTDWVQAAQDLRQPYWDWGFELMPPDEVIKNEEVNITNYDGKKISVKNPILRYHFHPIDPSFKPYGDFATWRTTVRNPDRNRREDIPGLIKKMRLEEGQIREKTYNMLKFNDAWERFSNHGISDDQHANSLESVHDDIHVMVGYGKIEGHMDHPFFAAFDPIFWLHHTNVDRLLSLWKAINPDVWVTSGRNRDGTMGIAPNAQINSETPLEPFYQSEDKVWTSASLADTARLGYSYPDFDKLVGGTKELIRDAIDDLIDERYGSKPSSGARNTAFDLLADFKGITKEHKEDLKMYDWTIHVAFKKFELKESFSLLFYFASDGGDYDQENCFVGSINAFRGTTPETCANCQDNENLIQEGFIHLNHYLARDLESFEPQDVHKFLKEKGLSYKLYSREDKSLTSLSVKIEGRPLHLPPGEHRPKYDHTQARVVFDDVAVHVIN</sequence>
<keyword evidence="4" id="KW-0479">Metal-binding</keyword>
<dbReference type="EC" id="1.14.18.1" evidence="3"/>
<dbReference type="InterPro" id="IPR002227">
    <property type="entry name" value="Tyrosinase_Cu-bd"/>
</dbReference>
<gene>
    <name evidence="13" type="ORF">AGABI1DRAFT_114493</name>
</gene>
<evidence type="ECO:0000256" key="6">
    <source>
        <dbReference type="ARBA" id="ARBA00023008"/>
    </source>
</evidence>
<keyword evidence="5" id="KW-0560">Oxidoreductase</keyword>
<protein>
    <recommendedName>
        <fullName evidence="3">tyrosinase</fullName>
        <ecNumber evidence="3">1.14.18.1</ecNumber>
    </recommendedName>
</protein>
<comment type="similarity">
    <text evidence="2">Belongs to the tyrosinase family.</text>
</comment>
<dbReference type="HOGENOM" id="CLU_013691_3_0_1"/>
<comment type="catalytic activity">
    <reaction evidence="10">
        <text>L-tyrosine + O2 = L-dopaquinone + H2O</text>
        <dbReference type="Rhea" id="RHEA:18117"/>
        <dbReference type="ChEBI" id="CHEBI:15377"/>
        <dbReference type="ChEBI" id="CHEBI:15379"/>
        <dbReference type="ChEBI" id="CHEBI:57924"/>
        <dbReference type="ChEBI" id="CHEBI:58315"/>
        <dbReference type="EC" id="1.14.18.1"/>
    </reaction>
</comment>
<dbReference type="eggNOG" id="ENOG502R1BY">
    <property type="taxonomic scope" value="Eukaryota"/>
</dbReference>
<evidence type="ECO:0000259" key="12">
    <source>
        <dbReference type="PROSITE" id="PS00498"/>
    </source>
</evidence>
<name>K5XV01_AGABU</name>
<dbReference type="Pfam" id="PF18132">
    <property type="entry name" value="Tyrosinase_C"/>
    <property type="match status" value="1"/>
</dbReference>
<evidence type="ECO:0000256" key="9">
    <source>
        <dbReference type="ARBA" id="ARBA00048233"/>
    </source>
</evidence>
<evidence type="ECO:0000256" key="3">
    <source>
        <dbReference type="ARBA" id="ARBA00011906"/>
    </source>
</evidence>
<dbReference type="STRING" id="597362.K5XV01"/>
<keyword evidence="7" id="KW-0503">Monooxygenase</keyword>
<evidence type="ECO:0000256" key="2">
    <source>
        <dbReference type="ARBA" id="ARBA00009928"/>
    </source>
</evidence>
<evidence type="ECO:0000256" key="10">
    <source>
        <dbReference type="ARBA" id="ARBA00048881"/>
    </source>
</evidence>
<dbReference type="Gene3D" id="2.60.310.20">
    <property type="match status" value="1"/>
</dbReference>
<dbReference type="GeneID" id="18824360"/>
<dbReference type="Pfam" id="PF00264">
    <property type="entry name" value="Tyrosinase"/>
    <property type="match status" value="1"/>
</dbReference>
<dbReference type="Gene3D" id="1.10.1280.10">
    <property type="entry name" value="Di-copper center containing domain from catechol oxidase"/>
    <property type="match status" value="1"/>
</dbReference>
<proteinExistence type="inferred from homology"/>
<dbReference type="OMA" id="NGYCTHV"/>
<dbReference type="RefSeq" id="XP_007330727.1">
    <property type="nucleotide sequence ID" value="XM_007330665.1"/>
</dbReference>
<dbReference type="InParanoid" id="K5XV01"/>
<evidence type="ECO:0000313" key="13">
    <source>
        <dbReference type="EMBL" id="EKM78965.1"/>
    </source>
</evidence>
<evidence type="ECO:0000256" key="8">
    <source>
        <dbReference type="ARBA" id="ARBA00023101"/>
    </source>
</evidence>
<dbReference type="SUPFAM" id="SSF48056">
    <property type="entry name" value="Di-copper centre-containing domain"/>
    <property type="match status" value="1"/>
</dbReference>
<dbReference type="PRINTS" id="PR00092">
    <property type="entry name" value="TYROSINASE"/>
</dbReference>
<comment type="catalytic activity">
    <reaction evidence="9">
        <text>2 L-dopa + O2 = 2 L-dopaquinone + 2 H2O</text>
        <dbReference type="Rhea" id="RHEA:34287"/>
        <dbReference type="ChEBI" id="CHEBI:15377"/>
        <dbReference type="ChEBI" id="CHEBI:15379"/>
        <dbReference type="ChEBI" id="CHEBI:57504"/>
        <dbReference type="ChEBI" id="CHEBI:57924"/>
        <dbReference type="EC" id="1.14.18.1"/>
    </reaction>
</comment>
<organism evidence="13 14">
    <name type="scientific">Agaricus bisporus var. burnettii (strain JB137-S8 / ATCC MYA-4627 / FGSC 10392)</name>
    <name type="common">White button mushroom</name>
    <dbReference type="NCBI Taxonomy" id="597362"/>
    <lineage>
        <taxon>Eukaryota</taxon>
        <taxon>Fungi</taxon>
        <taxon>Dikarya</taxon>
        <taxon>Basidiomycota</taxon>
        <taxon>Agaricomycotina</taxon>
        <taxon>Agaricomycetes</taxon>
        <taxon>Agaricomycetidae</taxon>
        <taxon>Agaricales</taxon>
        <taxon>Agaricineae</taxon>
        <taxon>Agaricaceae</taxon>
        <taxon>Agaricus</taxon>
    </lineage>
</organism>
<dbReference type="PANTHER" id="PTHR11474">
    <property type="entry name" value="TYROSINASE FAMILY MEMBER"/>
    <property type="match status" value="1"/>
</dbReference>
<keyword evidence="14" id="KW-1185">Reference proteome</keyword>
<dbReference type="AlphaFoldDB" id="K5XV01"/>
<dbReference type="PROSITE" id="PS00497">
    <property type="entry name" value="TYROSINASE_1"/>
    <property type="match status" value="1"/>
</dbReference>
<dbReference type="GO" id="GO:0042438">
    <property type="term" value="P:melanin biosynthetic process"/>
    <property type="evidence" value="ECO:0007669"/>
    <property type="project" value="UniProtKB-KW"/>
</dbReference>
<dbReference type="PIRSF" id="PIRSF000340">
    <property type="entry name" value="MPO_fungal"/>
    <property type="match status" value="1"/>
</dbReference>
<feature type="domain" description="Tyrosinase copper-binding" evidence="11">
    <location>
        <begin position="81"/>
        <end position="98"/>
    </location>
</feature>
<dbReference type="Proteomes" id="UP000008493">
    <property type="component" value="Unassembled WGS sequence"/>
</dbReference>
<accession>K5XV01</accession>
<reference evidence="14" key="1">
    <citation type="journal article" date="2012" name="Proc. Natl. Acad. Sci. U.S.A.">
        <title>Genome sequence of the button mushroom Agaricus bisporus reveals mechanisms governing adaptation to a humic-rich ecological niche.</title>
        <authorList>
            <person name="Morin E."/>
            <person name="Kohler A."/>
            <person name="Baker A.R."/>
            <person name="Foulongne-Oriol M."/>
            <person name="Lombard V."/>
            <person name="Nagy L.G."/>
            <person name="Ohm R.A."/>
            <person name="Patyshakuliyeva A."/>
            <person name="Brun A."/>
            <person name="Aerts A.L."/>
            <person name="Bailey A.M."/>
            <person name="Billette C."/>
            <person name="Coutinho P.M."/>
            <person name="Deakin G."/>
            <person name="Doddapaneni H."/>
            <person name="Floudas D."/>
            <person name="Grimwood J."/>
            <person name="Hilden K."/>
            <person name="Kuees U."/>
            <person name="LaButti K.M."/>
            <person name="Lapidus A."/>
            <person name="Lindquist E.A."/>
            <person name="Lucas S.M."/>
            <person name="Murat C."/>
            <person name="Riley R.W."/>
            <person name="Salamov A.A."/>
            <person name="Schmutz J."/>
            <person name="Subramanian V."/>
            <person name="Woesten H.A.B."/>
            <person name="Xu J."/>
            <person name="Eastwood D.C."/>
            <person name="Foster G.D."/>
            <person name="Sonnenberg A.S."/>
            <person name="Cullen D."/>
            <person name="de Vries R.P."/>
            <person name="Lundell T."/>
            <person name="Hibbett D.S."/>
            <person name="Henrissat B."/>
            <person name="Burton K.S."/>
            <person name="Kerrigan R.W."/>
            <person name="Challen M.P."/>
            <person name="Grigoriev I.V."/>
            <person name="Martin F."/>
        </authorList>
    </citation>
    <scope>NUCLEOTIDE SEQUENCE [LARGE SCALE GENOMIC DNA]</scope>
    <source>
        <strain evidence="14">JB137-S8 / ATCC MYA-4627 / FGSC 10392</strain>
    </source>
</reference>
<dbReference type="OrthoDB" id="6132182at2759"/>
<keyword evidence="8" id="KW-0470">Melanin biosynthesis</keyword>
<keyword evidence="6" id="KW-0186">Copper</keyword>
<dbReference type="PROSITE" id="PS00498">
    <property type="entry name" value="TYROSINASE_2"/>
    <property type="match status" value="1"/>
</dbReference>